<dbReference type="InterPro" id="IPR051325">
    <property type="entry name" value="Nudix_hydrolase_domain"/>
</dbReference>
<dbReference type="Gene3D" id="3.90.79.10">
    <property type="entry name" value="Nucleoside Triphosphate Pyrophosphohydrolase"/>
    <property type="match status" value="1"/>
</dbReference>
<dbReference type="PROSITE" id="PS00893">
    <property type="entry name" value="NUDIX_BOX"/>
    <property type="match status" value="1"/>
</dbReference>
<dbReference type="Pfam" id="PF00293">
    <property type="entry name" value="NUDIX"/>
    <property type="match status" value="1"/>
</dbReference>
<evidence type="ECO:0000256" key="2">
    <source>
        <dbReference type="ARBA" id="ARBA00022801"/>
    </source>
</evidence>
<feature type="domain" description="Nudix hydrolase" evidence="3">
    <location>
        <begin position="2"/>
        <end position="150"/>
    </location>
</feature>
<dbReference type="InterPro" id="IPR015797">
    <property type="entry name" value="NUDIX_hydrolase-like_dom_sf"/>
</dbReference>
<evidence type="ECO:0000313" key="4">
    <source>
        <dbReference type="EMBL" id="MBK0393081.1"/>
    </source>
</evidence>
<protein>
    <submittedName>
        <fullName evidence="4">NUDIX domain-containing protein</fullName>
    </submittedName>
</protein>
<evidence type="ECO:0000259" key="3">
    <source>
        <dbReference type="PROSITE" id="PS51462"/>
    </source>
</evidence>
<dbReference type="PANTHER" id="PTHR21340">
    <property type="entry name" value="DIADENOSINE 5,5-P1,P4-TETRAPHOSPHATE PYROPHOSPHOHYDROLASE MUTT"/>
    <property type="match status" value="1"/>
</dbReference>
<dbReference type="AlphaFoldDB" id="A0A934Q228"/>
<dbReference type="PANTHER" id="PTHR21340:SF7">
    <property type="entry name" value="NUDIX HYDROLASE DOMAIN-CONTAINING PROTEIN"/>
    <property type="match status" value="1"/>
</dbReference>
<dbReference type="PROSITE" id="PS51462">
    <property type="entry name" value="NUDIX"/>
    <property type="match status" value="1"/>
</dbReference>
<dbReference type="InterPro" id="IPR000086">
    <property type="entry name" value="NUDIX_hydrolase_dom"/>
</dbReference>
<name>A0A934Q228_9BURK</name>
<dbReference type="GO" id="GO:0006167">
    <property type="term" value="P:AMP biosynthetic process"/>
    <property type="evidence" value="ECO:0007669"/>
    <property type="project" value="TreeGrafter"/>
</dbReference>
<dbReference type="InterPro" id="IPR020084">
    <property type="entry name" value="NUDIX_hydrolase_CS"/>
</dbReference>
<dbReference type="GO" id="GO:0004081">
    <property type="term" value="F:bis(5'-nucleosyl)-tetraphosphatase (asymmetrical) activity"/>
    <property type="evidence" value="ECO:0007669"/>
    <property type="project" value="TreeGrafter"/>
</dbReference>
<gene>
    <name evidence="4" type="ORF">I8E28_10815</name>
</gene>
<dbReference type="RefSeq" id="WP_200788062.1">
    <property type="nucleotide sequence ID" value="NZ_JAEDAO010000001.1"/>
</dbReference>
<comment type="cofactor">
    <cofactor evidence="1">
        <name>Mg(2+)</name>
        <dbReference type="ChEBI" id="CHEBI:18420"/>
    </cofactor>
</comment>
<dbReference type="EMBL" id="JAEDAO010000001">
    <property type="protein sequence ID" value="MBK0393081.1"/>
    <property type="molecule type" value="Genomic_DNA"/>
</dbReference>
<evidence type="ECO:0000313" key="5">
    <source>
        <dbReference type="Proteomes" id="UP000617041"/>
    </source>
</evidence>
<proteinExistence type="predicted"/>
<evidence type="ECO:0000256" key="1">
    <source>
        <dbReference type="ARBA" id="ARBA00001946"/>
    </source>
</evidence>
<dbReference type="SUPFAM" id="SSF55811">
    <property type="entry name" value="Nudix"/>
    <property type="match status" value="1"/>
</dbReference>
<keyword evidence="2" id="KW-0378">Hydrolase</keyword>
<keyword evidence="5" id="KW-1185">Reference proteome</keyword>
<dbReference type="Proteomes" id="UP000617041">
    <property type="component" value="Unassembled WGS sequence"/>
</dbReference>
<dbReference type="CDD" id="cd04662">
    <property type="entry name" value="NUDIX_Hydrolase"/>
    <property type="match status" value="1"/>
</dbReference>
<dbReference type="GO" id="GO:0006754">
    <property type="term" value="P:ATP biosynthetic process"/>
    <property type="evidence" value="ECO:0007669"/>
    <property type="project" value="TreeGrafter"/>
</dbReference>
<reference evidence="4" key="1">
    <citation type="submission" date="2020-12" db="EMBL/GenBank/DDBJ databases">
        <title>Ramlibacter sp. nov., isolated from a freshwater alga, Cryptomonas.</title>
        <authorList>
            <person name="Kim H.M."/>
            <person name="Jeon C.O."/>
        </authorList>
    </citation>
    <scope>NUCLEOTIDE SEQUENCE</scope>
    <source>
        <strain evidence="4">CrO1</strain>
    </source>
</reference>
<organism evidence="4 5">
    <name type="scientific">Ramlibacter algicola</name>
    <dbReference type="NCBI Taxonomy" id="2795217"/>
    <lineage>
        <taxon>Bacteria</taxon>
        <taxon>Pseudomonadati</taxon>
        <taxon>Pseudomonadota</taxon>
        <taxon>Betaproteobacteria</taxon>
        <taxon>Burkholderiales</taxon>
        <taxon>Comamonadaceae</taxon>
        <taxon>Ramlibacter</taxon>
    </lineage>
</organism>
<accession>A0A934Q228</accession>
<comment type="caution">
    <text evidence="4">The sequence shown here is derived from an EMBL/GenBank/DDBJ whole genome shotgun (WGS) entry which is preliminary data.</text>
</comment>
<sequence length="155" mass="17043">MPTITSAGLLLFRQRPGGLEVLLAHPGGPWWSRKDVGAWMLPKGELHVGEDPLAAARREFEEETGYAPPGPFAPLGEVRQNGGKRVLAWATPGDMDPAHLRSNTFELEWPPRSGRLRSFPELDRVAWYDVPTALEKVLGSQRPFIERLAAALAAA</sequence>